<gene>
    <name evidence="2" type="ORF">CTI12_AA403720</name>
</gene>
<evidence type="ECO:0000313" key="2">
    <source>
        <dbReference type="EMBL" id="PWA57844.1"/>
    </source>
</evidence>
<dbReference type="PANTHER" id="PTHR45023">
    <property type="match status" value="1"/>
</dbReference>
<accession>A0A2U1M9A8</accession>
<keyword evidence="3" id="KW-1185">Reference proteome</keyword>
<dbReference type="EMBL" id="PKPP01006051">
    <property type="protein sequence ID" value="PWA57844.1"/>
    <property type="molecule type" value="Genomic_DNA"/>
</dbReference>
<dbReference type="InterPro" id="IPR001005">
    <property type="entry name" value="SANT/Myb"/>
</dbReference>
<evidence type="ECO:0000313" key="3">
    <source>
        <dbReference type="Proteomes" id="UP000245207"/>
    </source>
</evidence>
<dbReference type="PROSITE" id="PS50090">
    <property type="entry name" value="MYB_LIKE"/>
    <property type="match status" value="1"/>
</dbReference>
<dbReference type="AlphaFoldDB" id="A0A2U1M9A8"/>
<dbReference type="PANTHER" id="PTHR45023:SF13">
    <property type="entry name" value="PUTATIVE-RELATED"/>
    <property type="match status" value="1"/>
</dbReference>
<dbReference type="Gene3D" id="1.10.10.60">
    <property type="entry name" value="Homeodomain-like"/>
    <property type="match status" value="1"/>
</dbReference>
<protein>
    <recommendedName>
        <fullName evidence="1">Myb-like domain-containing protein</fullName>
    </recommendedName>
</protein>
<sequence>MKIFKKFKKTSMSEKEDNRIKRKKNWTSDEEVALAEAWVHISTCKKVGNEQSRDSFWKRILDHFKENVKDTTRTYHSLNTKWQNMNAAMSVFNGLFIQQKCLCESGCSDVYIMKNALYQLG</sequence>
<feature type="domain" description="Myb-like" evidence="1">
    <location>
        <begin position="18"/>
        <end position="86"/>
    </location>
</feature>
<name>A0A2U1M9A8_ARTAN</name>
<dbReference type="OrthoDB" id="1735640at2759"/>
<evidence type="ECO:0000259" key="1">
    <source>
        <dbReference type="PROSITE" id="PS50090"/>
    </source>
</evidence>
<organism evidence="2 3">
    <name type="scientific">Artemisia annua</name>
    <name type="common">Sweet wormwood</name>
    <dbReference type="NCBI Taxonomy" id="35608"/>
    <lineage>
        <taxon>Eukaryota</taxon>
        <taxon>Viridiplantae</taxon>
        <taxon>Streptophyta</taxon>
        <taxon>Embryophyta</taxon>
        <taxon>Tracheophyta</taxon>
        <taxon>Spermatophyta</taxon>
        <taxon>Magnoliopsida</taxon>
        <taxon>eudicotyledons</taxon>
        <taxon>Gunneridae</taxon>
        <taxon>Pentapetalae</taxon>
        <taxon>asterids</taxon>
        <taxon>campanulids</taxon>
        <taxon>Asterales</taxon>
        <taxon>Asteraceae</taxon>
        <taxon>Asteroideae</taxon>
        <taxon>Anthemideae</taxon>
        <taxon>Artemisiinae</taxon>
        <taxon>Artemisia</taxon>
    </lineage>
</organism>
<comment type="caution">
    <text evidence="2">The sequence shown here is derived from an EMBL/GenBank/DDBJ whole genome shotgun (WGS) entry which is preliminary data.</text>
</comment>
<proteinExistence type="predicted"/>
<dbReference type="Proteomes" id="UP000245207">
    <property type="component" value="Unassembled WGS sequence"/>
</dbReference>
<reference evidence="2 3" key="1">
    <citation type="journal article" date="2018" name="Mol. Plant">
        <title>The genome of Artemisia annua provides insight into the evolution of Asteraceae family and artemisinin biosynthesis.</title>
        <authorList>
            <person name="Shen Q."/>
            <person name="Zhang L."/>
            <person name="Liao Z."/>
            <person name="Wang S."/>
            <person name="Yan T."/>
            <person name="Shi P."/>
            <person name="Liu M."/>
            <person name="Fu X."/>
            <person name="Pan Q."/>
            <person name="Wang Y."/>
            <person name="Lv Z."/>
            <person name="Lu X."/>
            <person name="Zhang F."/>
            <person name="Jiang W."/>
            <person name="Ma Y."/>
            <person name="Chen M."/>
            <person name="Hao X."/>
            <person name="Li L."/>
            <person name="Tang Y."/>
            <person name="Lv G."/>
            <person name="Zhou Y."/>
            <person name="Sun X."/>
            <person name="Brodelius P.E."/>
            <person name="Rose J.K.C."/>
            <person name="Tang K."/>
        </authorList>
    </citation>
    <scope>NUCLEOTIDE SEQUENCE [LARGE SCALE GENOMIC DNA]</scope>
    <source>
        <strain evidence="3">cv. Huhao1</strain>
        <tissue evidence="2">Leaf</tissue>
    </source>
</reference>